<proteinExistence type="inferred from homology"/>
<dbReference type="InterPro" id="IPR005950">
    <property type="entry name" value="ModA"/>
</dbReference>
<reference evidence="7 8" key="1">
    <citation type="submission" date="2018-01" db="EMBL/GenBank/DDBJ databases">
        <title>The whole genome sequencing and assembly of Paenibacillus chitinolyticus KCCM 41400 strain.</title>
        <authorList>
            <person name="Kim J.-Y."/>
            <person name="Park M.-K."/>
            <person name="Lee Y.-J."/>
            <person name="Yi H."/>
            <person name="Bahn Y.-S."/>
            <person name="Kim J.F."/>
            <person name="Lee D.-W."/>
        </authorList>
    </citation>
    <scope>NUCLEOTIDE SEQUENCE [LARGE SCALE GENOMIC DNA]</scope>
    <source>
        <strain evidence="7 8">KCCM 41400</strain>
    </source>
</reference>
<dbReference type="Proteomes" id="UP000288943">
    <property type="component" value="Chromosome"/>
</dbReference>
<evidence type="ECO:0000313" key="7">
    <source>
        <dbReference type="EMBL" id="QAV18664.1"/>
    </source>
</evidence>
<dbReference type="GO" id="GO:0030973">
    <property type="term" value="F:molybdate ion binding"/>
    <property type="evidence" value="ECO:0007669"/>
    <property type="project" value="TreeGrafter"/>
</dbReference>
<dbReference type="InterPro" id="IPR041879">
    <property type="entry name" value="YvgL-like_PBP2"/>
</dbReference>
<evidence type="ECO:0000256" key="2">
    <source>
        <dbReference type="ARBA" id="ARBA00022505"/>
    </source>
</evidence>
<dbReference type="OrthoDB" id="9785015at2"/>
<name>A0A410WWC5_9BACL</name>
<dbReference type="FunFam" id="3.40.190.10:FF:000035">
    <property type="entry name" value="Molybdate ABC transporter substrate-binding protein"/>
    <property type="match status" value="1"/>
</dbReference>
<dbReference type="GO" id="GO:1901359">
    <property type="term" value="F:tungstate binding"/>
    <property type="evidence" value="ECO:0007669"/>
    <property type="project" value="UniProtKB-ARBA"/>
</dbReference>
<dbReference type="GO" id="GO:0046872">
    <property type="term" value="F:metal ion binding"/>
    <property type="evidence" value="ECO:0007669"/>
    <property type="project" value="UniProtKB-KW"/>
</dbReference>
<dbReference type="KEGG" id="pchi:PC41400_13640"/>
<dbReference type="GeneID" id="95375855"/>
<feature type="binding site" evidence="5">
    <location>
        <position position="191"/>
    </location>
    <ligand>
        <name>molybdate</name>
        <dbReference type="ChEBI" id="CHEBI:36264"/>
    </ligand>
</feature>
<dbReference type="SUPFAM" id="SSF53850">
    <property type="entry name" value="Periplasmic binding protein-like II"/>
    <property type="match status" value="1"/>
</dbReference>
<keyword evidence="2 5" id="KW-0500">Molybdenum</keyword>
<evidence type="ECO:0000313" key="8">
    <source>
        <dbReference type="Proteomes" id="UP000288943"/>
    </source>
</evidence>
<dbReference type="PANTHER" id="PTHR30632">
    <property type="entry name" value="MOLYBDATE-BINDING PERIPLASMIC PROTEIN"/>
    <property type="match status" value="1"/>
</dbReference>
<evidence type="ECO:0000256" key="4">
    <source>
        <dbReference type="ARBA" id="ARBA00022729"/>
    </source>
</evidence>
<dbReference type="AlphaFoldDB" id="A0A410WWC5"/>
<dbReference type="EMBL" id="CP026520">
    <property type="protein sequence ID" value="QAV18664.1"/>
    <property type="molecule type" value="Genomic_DNA"/>
</dbReference>
<dbReference type="GO" id="GO:0015689">
    <property type="term" value="P:molybdate ion transport"/>
    <property type="evidence" value="ECO:0007669"/>
    <property type="project" value="InterPro"/>
</dbReference>
<evidence type="ECO:0000256" key="6">
    <source>
        <dbReference type="SAM" id="SignalP"/>
    </source>
</evidence>
<organism evidence="7 8">
    <name type="scientific">Paenibacillus chitinolyticus</name>
    <dbReference type="NCBI Taxonomy" id="79263"/>
    <lineage>
        <taxon>Bacteria</taxon>
        <taxon>Bacillati</taxon>
        <taxon>Bacillota</taxon>
        <taxon>Bacilli</taxon>
        <taxon>Bacillales</taxon>
        <taxon>Paenibacillaceae</taxon>
        <taxon>Paenibacillus</taxon>
    </lineage>
</organism>
<dbReference type="Pfam" id="PF13531">
    <property type="entry name" value="SBP_bac_11"/>
    <property type="match status" value="1"/>
</dbReference>
<feature type="signal peptide" evidence="6">
    <location>
        <begin position="1"/>
        <end position="23"/>
    </location>
</feature>
<evidence type="ECO:0000256" key="3">
    <source>
        <dbReference type="ARBA" id="ARBA00022723"/>
    </source>
</evidence>
<feature type="binding site" evidence="5">
    <location>
        <position position="82"/>
    </location>
    <ligand>
        <name>molybdate</name>
        <dbReference type="ChEBI" id="CHEBI:36264"/>
    </ligand>
</feature>
<evidence type="ECO:0000256" key="5">
    <source>
        <dbReference type="PIRSR" id="PIRSR004846-1"/>
    </source>
</evidence>
<dbReference type="InterPro" id="IPR050682">
    <property type="entry name" value="ModA/WtpA"/>
</dbReference>
<sequence length="276" mass="29069">MLMKRVGQAIAAGVLLLGLAACSAGQTGSQGGKPDSSREENGKAAELTVSAAASLKDALEEIGRRYESANSGVKLLYNFGSSGTLQKQIEQGAPADLFISAGVPQMKALQDKQLIDKDHSGVLLTNELVLIVPGDSPASIAGPEDLLKEPVKKIAVGEPKTVPAGSYTQEVLNGAGIWDKLQPKIVWTKDVRQVLAYVESGNADAGFVYKTDALASSKVKTVYTAKEAAGISSIEYPAGIVSGTKQTVEARKFYEYLSGAEARDIFTRYGFGLKSP</sequence>
<comment type="similarity">
    <text evidence="1">Belongs to the bacterial solute-binding protein ModA family.</text>
</comment>
<dbReference type="Gene3D" id="3.40.190.10">
    <property type="entry name" value="Periplasmic binding protein-like II"/>
    <property type="match status" value="2"/>
</dbReference>
<dbReference type="NCBIfam" id="TIGR01256">
    <property type="entry name" value="modA"/>
    <property type="match status" value="1"/>
</dbReference>
<feature type="binding site" evidence="5">
    <location>
        <position position="54"/>
    </location>
    <ligand>
        <name>molybdate</name>
        <dbReference type="ChEBI" id="CHEBI:36264"/>
    </ligand>
</feature>
<evidence type="ECO:0000256" key="1">
    <source>
        <dbReference type="ARBA" id="ARBA00009175"/>
    </source>
</evidence>
<dbReference type="CDD" id="cd13537">
    <property type="entry name" value="PBP2_YvgL_like"/>
    <property type="match status" value="1"/>
</dbReference>
<dbReference type="PROSITE" id="PS51257">
    <property type="entry name" value="PROKAR_LIPOPROTEIN"/>
    <property type="match status" value="1"/>
</dbReference>
<dbReference type="PANTHER" id="PTHR30632:SF0">
    <property type="entry name" value="SULFATE-BINDING PROTEIN"/>
    <property type="match status" value="1"/>
</dbReference>
<dbReference type="RefSeq" id="WP_042227950.1">
    <property type="nucleotide sequence ID" value="NZ_CP026520.1"/>
</dbReference>
<keyword evidence="3 5" id="KW-0479">Metal-binding</keyword>
<feature type="binding site" evidence="5">
    <location>
        <position position="164"/>
    </location>
    <ligand>
        <name>molybdate</name>
        <dbReference type="ChEBI" id="CHEBI:36264"/>
    </ligand>
</feature>
<dbReference type="PIRSF" id="PIRSF004846">
    <property type="entry name" value="ModA"/>
    <property type="match status" value="1"/>
</dbReference>
<feature type="binding site" evidence="5">
    <location>
        <position position="209"/>
    </location>
    <ligand>
        <name>molybdate</name>
        <dbReference type="ChEBI" id="CHEBI:36264"/>
    </ligand>
</feature>
<protein>
    <submittedName>
        <fullName evidence="7">Molybdate ABC transporter substrate-binding protein</fullName>
    </submittedName>
</protein>
<accession>A0A410WWC5</accession>
<gene>
    <name evidence="7" type="primary">modA</name>
    <name evidence="7" type="ORF">PC41400_13640</name>
</gene>
<keyword evidence="4 6" id="KW-0732">Signal</keyword>
<feature type="chain" id="PRO_5019472488" evidence="6">
    <location>
        <begin position="24"/>
        <end position="276"/>
    </location>
</feature>